<sequence>MATIITYDAPGFTARVTETARGIVCILATATATDRVIQARVRRLMAGQGIDCTTCAECPVGQAASTAE</sequence>
<protein>
    <submittedName>
        <fullName evidence="1">Uncharacterized protein</fullName>
    </submittedName>
</protein>
<reference evidence="1 2" key="1">
    <citation type="submission" date="2022-01" db="EMBL/GenBank/DDBJ databases">
        <title>Draft Genome Sequences of Seven Type Strains of the Genus Streptomyces.</title>
        <authorList>
            <person name="Aziz S."/>
            <person name="Coretto E."/>
            <person name="Chronakova A."/>
            <person name="Sproer C."/>
            <person name="Huber K."/>
            <person name="Nouioui I."/>
            <person name="Gross H."/>
        </authorList>
    </citation>
    <scope>NUCLEOTIDE SEQUENCE [LARGE SCALE GENOMIC DNA]</scope>
    <source>
        <strain evidence="1 2">DSM 41685</strain>
    </source>
</reference>
<name>A0ABS9JLX4_9ACTN</name>
<proteinExistence type="predicted"/>
<keyword evidence="2" id="KW-1185">Reference proteome</keyword>
<gene>
    <name evidence="1" type="ORF">L0F81_25205</name>
</gene>
<dbReference type="Proteomes" id="UP001299012">
    <property type="component" value="Unassembled WGS sequence"/>
</dbReference>
<comment type="caution">
    <text evidence="1">The sequence shown here is derived from an EMBL/GenBank/DDBJ whole genome shotgun (WGS) entry which is preliminary data.</text>
</comment>
<evidence type="ECO:0000313" key="1">
    <source>
        <dbReference type="EMBL" id="MCG0066541.1"/>
    </source>
</evidence>
<evidence type="ECO:0000313" key="2">
    <source>
        <dbReference type="Proteomes" id="UP001299012"/>
    </source>
</evidence>
<dbReference type="RefSeq" id="WP_086699140.1">
    <property type="nucleotide sequence ID" value="NZ_JAKKZF010000111.1"/>
</dbReference>
<organism evidence="1 2">
    <name type="scientific">Streptomyces tricolor</name>
    <dbReference type="NCBI Taxonomy" id="68277"/>
    <lineage>
        <taxon>Bacteria</taxon>
        <taxon>Bacillati</taxon>
        <taxon>Actinomycetota</taxon>
        <taxon>Actinomycetes</taxon>
        <taxon>Kitasatosporales</taxon>
        <taxon>Streptomycetaceae</taxon>
        <taxon>Streptomyces</taxon>
        <taxon>Streptomyces violaceoruber group</taxon>
    </lineage>
</organism>
<accession>A0ABS9JLX4</accession>
<dbReference type="EMBL" id="JAKKZF010000111">
    <property type="protein sequence ID" value="MCG0066541.1"/>
    <property type="molecule type" value="Genomic_DNA"/>
</dbReference>